<evidence type="ECO:0000313" key="1">
    <source>
        <dbReference type="EMBL" id="KKL18926.1"/>
    </source>
</evidence>
<proteinExistence type="predicted"/>
<sequence>MKTLTVSEFESIIRNRFESDSNNPDVDWIIMLANELYVEVETSEPVSEREINVVEGAKYEVKYDGFTFSHMTMRRVYHIGKLRIISPINRISTPLFTFKGMFTINPKSNPPNKQ</sequence>
<gene>
    <name evidence="1" type="ORF">LCGC14_2470630</name>
</gene>
<dbReference type="EMBL" id="LAZR01038677">
    <property type="protein sequence ID" value="KKL18926.1"/>
    <property type="molecule type" value="Genomic_DNA"/>
</dbReference>
<accession>A0A0F9DMK2</accession>
<dbReference type="AlphaFoldDB" id="A0A0F9DMK2"/>
<comment type="caution">
    <text evidence="1">The sequence shown here is derived from an EMBL/GenBank/DDBJ whole genome shotgun (WGS) entry which is preliminary data.</text>
</comment>
<reference evidence="1" key="1">
    <citation type="journal article" date="2015" name="Nature">
        <title>Complex archaea that bridge the gap between prokaryotes and eukaryotes.</title>
        <authorList>
            <person name="Spang A."/>
            <person name="Saw J.H."/>
            <person name="Jorgensen S.L."/>
            <person name="Zaremba-Niedzwiedzka K."/>
            <person name="Martijn J."/>
            <person name="Lind A.E."/>
            <person name="van Eijk R."/>
            <person name="Schleper C."/>
            <person name="Guy L."/>
            <person name="Ettema T.J."/>
        </authorList>
    </citation>
    <scope>NUCLEOTIDE SEQUENCE</scope>
</reference>
<name>A0A0F9DMK2_9ZZZZ</name>
<protein>
    <submittedName>
        <fullName evidence="1">Uncharacterized protein</fullName>
    </submittedName>
</protein>
<organism evidence="1">
    <name type="scientific">marine sediment metagenome</name>
    <dbReference type="NCBI Taxonomy" id="412755"/>
    <lineage>
        <taxon>unclassified sequences</taxon>
        <taxon>metagenomes</taxon>
        <taxon>ecological metagenomes</taxon>
    </lineage>
</organism>